<keyword evidence="2" id="KW-0732">Signal</keyword>
<name>A0A7E4V809_PANRE</name>
<sequence>MKLIAVFFVVILAGAFATTESPSTTVKPETTPAPSNAPTGPTPAEGSTASPASTTVGPTVPPVSTVSGETNAPTDSTGAPVTTVPTEPPTTTIPLNRNVSFNVNCEEKTSCKFTFTIDERLVRSINNTALEVVLSQLSTSINNASASLVQLGYDEETYSQDVNAQIEIAQSEADSISVQYNETSIQVDDLSDQTASALETAKNYLKSAICFQTDGDSSYGCGQLADLSY</sequence>
<evidence type="ECO:0000256" key="2">
    <source>
        <dbReference type="SAM" id="SignalP"/>
    </source>
</evidence>
<accession>A0A7E4V809</accession>
<feature type="region of interest" description="Disordered" evidence="1">
    <location>
        <begin position="20"/>
        <end position="93"/>
    </location>
</feature>
<evidence type="ECO:0000313" key="4">
    <source>
        <dbReference type="WBParaSite" id="Pan_g17733.t1"/>
    </source>
</evidence>
<feature type="compositionally biased region" description="Polar residues" evidence="1">
    <location>
        <begin position="69"/>
        <end position="79"/>
    </location>
</feature>
<dbReference type="AlphaFoldDB" id="A0A7E4V809"/>
<dbReference type="WBParaSite" id="Pan_g17733.t1">
    <property type="protein sequence ID" value="Pan_g17733.t1"/>
    <property type="gene ID" value="Pan_g17733"/>
</dbReference>
<feature type="compositionally biased region" description="Polar residues" evidence="1">
    <location>
        <begin position="20"/>
        <end position="49"/>
    </location>
</feature>
<organism evidence="3 4">
    <name type="scientific">Panagrellus redivivus</name>
    <name type="common">Microworm</name>
    <dbReference type="NCBI Taxonomy" id="6233"/>
    <lineage>
        <taxon>Eukaryota</taxon>
        <taxon>Metazoa</taxon>
        <taxon>Ecdysozoa</taxon>
        <taxon>Nematoda</taxon>
        <taxon>Chromadorea</taxon>
        <taxon>Rhabditida</taxon>
        <taxon>Tylenchina</taxon>
        <taxon>Panagrolaimomorpha</taxon>
        <taxon>Panagrolaimoidea</taxon>
        <taxon>Panagrolaimidae</taxon>
        <taxon>Panagrellus</taxon>
    </lineage>
</organism>
<reference evidence="3" key="1">
    <citation type="journal article" date="2013" name="Genetics">
        <title>The draft genome and transcriptome of Panagrellus redivivus are shaped by the harsh demands of a free-living lifestyle.</title>
        <authorList>
            <person name="Srinivasan J."/>
            <person name="Dillman A.R."/>
            <person name="Macchietto M.G."/>
            <person name="Heikkinen L."/>
            <person name="Lakso M."/>
            <person name="Fracchia K.M."/>
            <person name="Antoshechkin I."/>
            <person name="Mortazavi A."/>
            <person name="Wong G."/>
            <person name="Sternberg P.W."/>
        </authorList>
    </citation>
    <scope>NUCLEOTIDE SEQUENCE [LARGE SCALE GENOMIC DNA]</scope>
    <source>
        <strain evidence="3">MT8872</strain>
    </source>
</reference>
<feature type="compositionally biased region" description="Low complexity" evidence="1">
    <location>
        <begin position="80"/>
        <end position="93"/>
    </location>
</feature>
<protein>
    <submittedName>
        <fullName evidence="4">DUF725 domain-containing protein</fullName>
    </submittedName>
</protein>
<dbReference type="Proteomes" id="UP000492821">
    <property type="component" value="Unassembled WGS sequence"/>
</dbReference>
<feature type="compositionally biased region" description="Low complexity" evidence="1">
    <location>
        <begin position="50"/>
        <end position="68"/>
    </location>
</feature>
<evidence type="ECO:0000313" key="3">
    <source>
        <dbReference type="Proteomes" id="UP000492821"/>
    </source>
</evidence>
<reference evidence="4" key="2">
    <citation type="submission" date="2020-10" db="UniProtKB">
        <authorList>
            <consortium name="WormBaseParasite"/>
        </authorList>
    </citation>
    <scope>IDENTIFICATION</scope>
</reference>
<feature type="signal peptide" evidence="2">
    <location>
        <begin position="1"/>
        <end position="17"/>
    </location>
</feature>
<proteinExistence type="predicted"/>
<feature type="chain" id="PRO_5028886265" evidence="2">
    <location>
        <begin position="18"/>
        <end position="229"/>
    </location>
</feature>
<evidence type="ECO:0000256" key="1">
    <source>
        <dbReference type="SAM" id="MobiDB-lite"/>
    </source>
</evidence>
<keyword evidence="3" id="KW-1185">Reference proteome</keyword>